<dbReference type="NCBIfam" id="TIGR00221">
    <property type="entry name" value="nagA"/>
    <property type="match status" value="1"/>
</dbReference>
<proteinExistence type="inferred from homology"/>
<dbReference type="PIRSF" id="PIRSF038994">
    <property type="entry name" value="NagA"/>
    <property type="match status" value="1"/>
</dbReference>
<evidence type="ECO:0000313" key="7">
    <source>
        <dbReference type="EMBL" id="MBO0334762.1"/>
    </source>
</evidence>
<dbReference type="EMBL" id="JAFLNC010000005">
    <property type="protein sequence ID" value="MBO0334762.1"/>
    <property type="molecule type" value="Genomic_DNA"/>
</dbReference>
<dbReference type="PANTHER" id="PTHR11113:SF14">
    <property type="entry name" value="N-ACETYLGLUCOSAMINE-6-PHOSPHATE DEACETYLASE"/>
    <property type="match status" value="1"/>
</dbReference>
<evidence type="ECO:0000313" key="8">
    <source>
        <dbReference type="Proteomes" id="UP000664761"/>
    </source>
</evidence>
<dbReference type="InterPro" id="IPR032466">
    <property type="entry name" value="Metal_Hydrolase"/>
</dbReference>
<accession>A0ABS3F8B3</accession>
<dbReference type="InterPro" id="IPR011059">
    <property type="entry name" value="Metal-dep_hydrolase_composite"/>
</dbReference>
<dbReference type="Gene3D" id="3.20.20.140">
    <property type="entry name" value="Metal-dependent hydrolases"/>
    <property type="match status" value="1"/>
</dbReference>
<dbReference type="SUPFAM" id="SSF51338">
    <property type="entry name" value="Composite domain of metallo-dependent hydrolases"/>
    <property type="match status" value="1"/>
</dbReference>
<dbReference type="Proteomes" id="UP000664761">
    <property type="component" value="Unassembled WGS sequence"/>
</dbReference>
<reference evidence="7 8" key="1">
    <citation type="submission" date="2021-03" db="EMBL/GenBank/DDBJ databases">
        <title>Sneathiella sp. CAU 1612 isolated from Kang Won-do.</title>
        <authorList>
            <person name="Kim W."/>
        </authorList>
    </citation>
    <scope>NUCLEOTIDE SEQUENCE [LARGE SCALE GENOMIC DNA]</scope>
    <source>
        <strain evidence="7 8">CAU 1612</strain>
    </source>
</reference>
<dbReference type="PANTHER" id="PTHR11113">
    <property type="entry name" value="N-ACETYLGLUCOSAMINE-6-PHOSPHATE DEACETYLASE"/>
    <property type="match status" value="1"/>
</dbReference>
<evidence type="ECO:0000256" key="1">
    <source>
        <dbReference type="ARBA" id="ARBA00010716"/>
    </source>
</evidence>
<evidence type="ECO:0000259" key="6">
    <source>
        <dbReference type="Pfam" id="PF01979"/>
    </source>
</evidence>
<keyword evidence="8" id="KW-1185">Reference proteome</keyword>
<keyword evidence="2" id="KW-0479">Metal-binding</keyword>
<evidence type="ECO:0000256" key="4">
    <source>
        <dbReference type="ARBA" id="ARBA00023277"/>
    </source>
</evidence>
<feature type="domain" description="Amidohydrolase-related" evidence="6">
    <location>
        <begin position="52"/>
        <end position="375"/>
    </location>
</feature>
<gene>
    <name evidence="7" type="primary">nagA</name>
    <name evidence="7" type="ORF">J0X12_14140</name>
</gene>
<keyword evidence="4 5" id="KW-0119">Carbohydrate metabolism</keyword>
<comment type="caution">
    <text evidence="7">The sequence shown here is derived from an EMBL/GenBank/DDBJ whole genome shotgun (WGS) entry which is preliminary data.</text>
</comment>
<dbReference type="Gene3D" id="2.30.40.10">
    <property type="entry name" value="Urease, subunit C, domain 1"/>
    <property type="match status" value="1"/>
</dbReference>
<dbReference type="RefSeq" id="WP_207046930.1">
    <property type="nucleotide sequence ID" value="NZ_JAFLNC010000005.1"/>
</dbReference>
<dbReference type="GO" id="GO:0008448">
    <property type="term" value="F:N-acetylglucosamine-6-phosphate deacetylase activity"/>
    <property type="evidence" value="ECO:0007669"/>
    <property type="project" value="UniProtKB-EC"/>
</dbReference>
<dbReference type="CDD" id="cd00854">
    <property type="entry name" value="NagA"/>
    <property type="match status" value="1"/>
</dbReference>
<dbReference type="InterPro" id="IPR003764">
    <property type="entry name" value="GlcNAc_6-P_deAcase"/>
</dbReference>
<evidence type="ECO:0000256" key="3">
    <source>
        <dbReference type="ARBA" id="ARBA00022801"/>
    </source>
</evidence>
<evidence type="ECO:0000256" key="5">
    <source>
        <dbReference type="PIRNR" id="PIRNR038994"/>
    </source>
</evidence>
<name>A0ABS3F8B3_9PROT</name>
<dbReference type="SUPFAM" id="SSF51556">
    <property type="entry name" value="Metallo-dependent hydrolases"/>
    <property type="match status" value="1"/>
</dbReference>
<organism evidence="7 8">
    <name type="scientific">Sneathiella sedimenti</name>
    <dbReference type="NCBI Taxonomy" id="2816034"/>
    <lineage>
        <taxon>Bacteria</taxon>
        <taxon>Pseudomonadati</taxon>
        <taxon>Pseudomonadota</taxon>
        <taxon>Alphaproteobacteria</taxon>
        <taxon>Sneathiellales</taxon>
        <taxon>Sneathiellaceae</taxon>
        <taxon>Sneathiella</taxon>
    </lineage>
</organism>
<evidence type="ECO:0000256" key="2">
    <source>
        <dbReference type="ARBA" id="ARBA00022723"/>
    </source>
</evidence>
<dbReference type="EC" id="3.5.1.25" evidence="7"/>
<dbReference type="Pfam" id="PF01979">
    <property type="entry name" value="Amidohydro_1"/>
    <property type="match status" value="1"/>
</dbReference>
<dbReference type="InterPro" id="IPR006680">
    <property type="entry name" value="Amidohydro-rel"/>
</dbReference>
<keyword evidence="3 5" id="KW-0378">Hydrolase</keyword>
<comment type="similarity">
    <text evidence="1 5">Belongs to the metallo-dependent hydrolases superfamily. NagA family.</text>
</comment>
<sequence>MKKALMNAEILTGHSWQDELALLIEDGQIAGICREAECPADYECENLDGRRLVPGFIDTQVNGGGGILLNEAKSLADIATIAAAHRKYGTTAMLPTLITDSWETMERVAGLIREAIATGMPGILGLHFEGPYLNAARKGVHEEVHIRTVDDRFVDLVTAGDLGKVLVTLAPEKVPTTIIRELSEKGVHVSAGHSTASFDEMQAAIAAGLTGVTHLYNAMPPMESREPGLIGAALTCSDCYCGFINDGYHVHPATLKVAIAAKGLDRMMLVTDAMSTIDTQATRLMLGNREITLKDGRLTTKDGTLAGSALDMTSAVRNAVTLLDLPLEEAIQMATAVPAEFLGLSRSHGLIARGYRADIVCLNQKFQVEKSWIAGQ</sequence>
<protein>
    <submittedName>
        <fullName evidence="7">N-acetylglucosamine-6-phosphate deacetylase</fullName>
        <ecNumber evidence="7">3.5.1.25</ecNumber>
    </submittedName>
</protein>